<feature type="compositionally biased region" description="Basic and acidic residues" evidence="1">
    <location>
        <begin position="661"/>
        <end position="670"/>
    </location>
</feature>
<comment type="caution">
    <text evidence="2">The sequence shown here is derived from an EMBL/GenBank/DDBJ whole genome shotgun (WGS) entry which is preliminary data.</text>
</comment>
<reference evidence="2 3" key="1">
    <citation type="submission" date="2019-06" db="EMBL/GenBank/DDBJ databases">
        <title>Genome Sequence of the Brown Rot Fungal Pathogen Monilinia fructicola.</title>
        <authorList>
            <person name="De Miccolis Angelini R.M."/>
            <person name="Landi L."/>
            <person name="Abate D."/>
            <person name="Pollastro S."/>
            <person name="Romanazzi G."/>
            <person name="Faretra F."/>
        </authorList>
    </citation>
    <scope>NUCLEOTIDE SEQUENCE [LARGE SCALE GENOMIC DNA]</scope>
    <source>
        <strain evidence="2 3">Mfrc123</strain>
    </source>
</reference>
<organism evidence="2 3">
    <name type="scientific">Monilinia fructicola</name>
    <name type="common">Brown rot fungus</name>
    <name type="synonym">Ciboria fructicola</name>
    <dbReference type="NCBI Taxonomy" id="38448"/>
    <lineage>
        <taxon>Eukaryota</taxon>
        <taxon>Fungi</taxon>
        <taxon>Dikarya</taxon>
        <taxon>Ascomycota</taxon>
        <taxon>Pezizomycotina</taxon>
        <taxon>Leotiomycetes</taxon>
        <taxon>Helotiales</taxon>
        <taxon>Sclerotiniaceae</taxon>
        <taxon>Monilinia</taxon>
    </lineage>
</organism>
<evidence type="ECO:0000313" key="3">
    <source>
        <dbReference type="Proteomes" id="UP000322873"/>
    </source>
</evidence>
<dbReference type="EMBL" id="VICG01000015">
    <property type="protein sequence ID" value="KAA8564276.1"/>
    <property type="molecule type" value="Genomic_DNA"/>
</dbReference>
<keyword evidence="3" id="KW-1185">Reference proteome</keyword>
<dbReference type="AlphaFoldDB" id="A0A5M9J9E5"/>
<dbReference type="VEuPathDB" id="FungiDB:MFRU_043g00650"/>
<accession>A0A5M9J9E5</accession>
<evidence type="ECO:0000256" key="1">
    <source>
        <dbReference type="SAM" id="MobiDB-lite"/>
    </source>
</evidence>
<dbReference type="Proteomes" id="UP000322873">
    <property type="component" value="Unassembled WGS sequence"/>
</dbReference>
<proteinExistence type="predicted"/>
<feature type="compositionally biased region" description="Polar residues" evidence="1">
    <location>
        <begin position="677"/>
        <end position="688"/>
    </location>
</feature>
<sequence>MTSITPLDDWSGTPERHEYIAHRLSDSASGIAEYQQEGQKGHKLSYSSTGHNLRVNPEFNPSSLYPDRVSRFVKDKLLAELTNMDQEMASSSHCISDAKKTPPVESFTDHPAPYFEDVTSLEERVLHLGTSTFEKISRSNGHSILPLPEFELDTRPLDSHRPFSDPLSHIDISGEVPDGALGDGLQIEAPGGNICLAARRLKCLHGLLKQPVWAFNFVPTDSRPLEVDYDGFYISITVDDFAELWGPLRLNYAENSVVATVASIETRGGTILAVDPIEHNVKALDDETLCHWFSWLDVSEYQKHQDKVTSTDTTKRLLIGMHSLYSHGQKHQKRRIRPKLEISEKCICVDTYSLQYADFELSTKIPSWTLDAKSFQVSGGKYATLTVGFTYKFDAGWTLKDAILESWVDAAKDDPSHVPNPHHMDYLVVLDICRCSGHARRISLWTLLQSPDLRDFFRQSLEFGVFQEIEAAILQSVLNFAFKLVLRTLRCTGVGEDGLLQVWDITSMPRIDGRRIDPQWTRMVQDDIGCATFGIITRTCRKYKPPVRAHDPPPKPLPVLYTQVCITAKKKLNQTEDAQKQWEVPSSLNESNLRGFSSKWGVFKSNSINTRLGSSPDAVQTSVEEKLLERIQARQKARKMTSGASRIEDFTDPSVLFESDQSSRRIKTGDTRIAPQNVRSNDFTEYLD</sequence>
<evidence type="ECO:0000313" key="2">
    <source>
        <dbReference type="EMBL" id="KAA8564276.1"/>
    </source>
</evidence>
<gene>
    <name evidence="2" type="ORF">EYC84_011220</name>
</gene>
<feature type="region of interest" description="Disordered" evidence="1">
    <location>
        <begin position="661"/>
        <end position="688"/>
    </location>
</feature>
<feature type="region of interest" description="Disordered" evidence="1">
    <location>
        <begin position="92"/>
        <end position="111"/>
    </location>
</feature>
<protein>
    <submittedName>
        <fullName evidence="2">Uncharacterized protein</fullName>
    </submittedName>
</protein>
<name>A0A5M9J9E5_MONFR</name>